<dbReference type="OrthoDB" id="9814833at2"/>
<evidence type="ECO:0000313" key="6">
    <source>
        <dbReference type="EMBL" id="KRL02482.1"/>
    </source>
</evidence>
<dbReference type="PANTHER" id="PTHR30204:SF90">
    <property type="entry name" value="HTH-TYPE TRANSCRIPTIONAL ACTIVATOR MTA"/>
    <property type="match status" value="1"/>
</dbReference>
<dbReference type="PANTHER" id="PTHR30204">
    <property type="entry name" value="REDOX-CYCLING DRUG-SENSING TRANSCRIPTIONAL ACTIVATOR SOXR"/>
    <property type="match status" value="1"/>
</dbReference>
<dbReference type="Proteomes" id="UP000051621">
    <property type="component" value="Unassembled WGS sequence"/>
</dbReference>
<keyword evidence="3" id="KW-0010">Activator</keyword>
<dbReference type="EMBL" id="AZEF01000013">
    <property type="protein sequence ID" value="KRL02482.1"/>
    <property type="molecule type" value="Genomic_DNA"/>
</dbReference>
<dbReference type="Gene3D" id="1.10.490.50">
    <property type="entry name" value="Antibiotic binding domain of TipA-like multidrug resistance regulators"/>
    <property type="match status" value="1"/>
</dbReference>
<organism evidence="6 7">
    <name type="scientific">Liquorilactobacillus capillatus DSM 19910</name>
    <dbReference type="NCBI Taxonomy" id="1423731"/>
    <lineage>
        <taxon>Bacteria</taxon>
        <taxon>Bacillati</taxon>
        <taxon>Bacillota</taxon>
        <taxon>Bacilli</taxon>
        <taxon>Lactobacillales</taxon>
        <taxon>Lactobacillaceae</taxon>
        <taxon>Liquorilactobacillus</taxon>
    </lineage>
</organism>
<evidence type="ECO:0000256" key="2">
    <source>
        <dbReference type="ARBA" id="ARBA00023125"/>
    </source>
</evidence>
<keyword evidence="2" id="KW-0238">DNA-binding</keyword>
<reference evidence="6 7" key="1">
    <citation type="journal article" date="2015" name="Genome Announc.">
        <title>Expanding the biotechnology potential of lactobacilli through comparative genomics of 213 strains and associated genera.</title>
        <authorList>
            <person name="Sun Z."/>
            <person name="Harris H.M."/>
            <person name="McCann A."/>
            <person name="Guo C."/>
            <person name="Argimon S."/>
            <person name="Zhang W."/>
            <person name="Yang X."/>
            <person name="Jeffery I.B."/>
            <person name="Cooney J.C."/>
            <person name="Kagawa T.F."/>
            <person name="Liu W."/>
            <person name="Song Y."/>
            <person name="Salvetti E."/>
            <person name="Wrobel A."/>
            <person name="Rasinkangas P."/>
            <person name="Parkhill J."/>
            <person name="Rea M.C."/>
            <person name="O'Sullivan O."/>
            <person name="Ritari J."/>
            <person name="Douillard F.P."/>
            <person name="Paul Ross R."/>
            <person name="Yang R."/>
            <person name="Briner A.E."/>
            <person name="Felis G.E."/>
            <person name="de Vos W.M."/>
            <person name="Barrangou R."/>
            <person name="Klaenhammer T.R."/>
            <person name="Caufield P.W."/>
            <person name="Cui Y."/>
            <person name="Zhang H."/>
            <person name="O'Toole P.W."/>
        </authorList>
    </citation>
    <scope>NUCLEOTIDE SEQUENCE [LARGE SCALE GENOMIC DNA]</scope>
    <source>
        <strain evidence="6 7">DSM 19910</strain>
    </source>
</reference>
<dbReference type="AlphaFoldDB" id="A0A0R1MBJ2"/>
<dbReference type="STRING" id="1423731.FC81_GL000826"/>
<dbReference type="PATRIC" id="fig|1423731.3.peg.849"/>
<accession>A0A0R1MBJ2</accession>
<dbReference type="SMART" id="SM00422">
    <property type="entry name" value="HTH_MERR"/>
    <property type="match status" value="1"/>
</dbReference>
<evidence type="ECO:0000256" key="3">
    <source>
        <dbReference type="ARBA" id="ARBA00023159"/>
    </source>
</evidence>
<proteinExistence type="predicted"/>
<comment type="caution">
    <text evidence="6">The sequence shown here is derived from an EMBL/GenBank/DDBJ whole genome shotgun (WGS) entry which is preliminary data.</text>
</comment>
<dbReference type="InterPro" id="IPR047057">
    <property type="entry name" value="MerR_fam"/>
</dbReference>
<dbReference type="PRINTS" id="PR00040">
    <property type="entry name" value="HTHMERR"/>
</dbReference>
<gene>
    <name evidence="6" type="ORF">FC81_GL000826</name>
</gene>
<dbReference type="Gene3D" id="1.10.1660.10">
    <property type="match status" value="1"/>
</dbReference>
<dbReference type="GO" id="GO:0003677">
    <property type="term" value="F:DNA binding"/>
    <property type="evidence" value="ECO:0007669"/>
    <property type="project" value="UniProtKB-KW"/>
</dbReference>
<evidence type="ECO:0000259" key="5">
    <source>
        <dbReference type="PROSITE" id="PS50937"/>
    </source>
</evidence>
<dbReference type="GO" id="GO:0003700">
    <property type="term" value="F:DNA-binding transcription factor activity"/>
    <property type="evidence" value="ECO:0007669"/>
    <property type="project" value="InterPro"/>
</dbReference>
<dbReference type="Pfam" id="PF07739">
    <property type="entry name" value="TipAS"/>
    <property type="match status" value="1"/>
</dbReference>
<dbReference type="RefSeq" id="WP_057743079.1">
    <property type="nucleotide sequence ID" value="NZ_AZEF01000013.1"/>
</dbReference>
<dbReference type="SUPFAM" id="SSF46955">
    <property type="entry name" value="Putative DNA-binding domain"/>
    <property type="match status" value="1"/>
</dbReference>
<dbReference type="CDD" id="cd01106">
    <property type="entry name" value="HTH_TipAL-Mta"/>
    <property type="match status" value="1"/>
</dbReference>
<dbReference type="InterPro" id="IPR000551">
    <property type="entry name" value="MerR-type_HTH_dom"/>
</dbReference>
<evidence type="ECO:0000313" key="7">
    <source>
        <dbReference type="Proteomes" id="UP000051621"/>
    </source>
</evidence>
<keyword evidence="4" id="KW-0804">Transcription</keyword>
<name>A0A0R1MBJ2_9LACO</name>
<sequence>MIYSITELAKLAGISTRTLRFYDKKELLTAQRNSDNNYRYYNEADVDRLQKIMFLRLFDLPLNQIRKILASSEMAQYHALNSQRQYIIAEQKRLTALLANLDQTLATMKGGSPMNNLDKFAAFKTKTIRNNELRYGKEIRDKYSDAIIDKSNQKFKSLAQTEITTLEKLTDQILSELKPLVGAKNLNQPAAKHLFDLHKKFLLITWPEDQYSSEAHIDLAIMYVSDPRFTRYYEEGTGKKGAAATLKDIIAYYA</sequence>
<dbReference type="InterPro" id="IPR009061">
    <property type="entry name" value="DNA-bd_dom_put_sf"/>
</dbReference>
<protein>
    <submittedName>
        <fullName evidence="6">MerR family transcriptional regulator</fullName>
    </submittedName>
</protein>
<keyword evidence="7" id="KW-1185">Reference proteome</keyword>
<evidence type="ECO:0000256" key="1">
    <source>
        <dbReference type="ARBA" id="ARBA00023015"/>
    </source>
</evidence>
<dbReference type="Pfam" id="PF13411">
    <property type="entry name" value="MerR_1"/>
    <property type="match status" value="1"/>
</dbReference>
<dbReference type="InterPro" id="IPR012925">
    <property type="entry name" value="TipAS_dom"/>
</dbReference>
<evidence type="ECO:0000256" key="4">
    <source>
        <dbReference type="ARBA" id="ARBA00023163"/>
    </source>
</evidence>
<feature type="domain" description="HTH merR-type" evidence="5">
    <location>
        <begin position="1"/>
        <end position="71"/>
    </location>
</feature>
<dbReference type="SUPFAM" id="SSF89082">
    <property type="entry name" value="Antibiotic binding domain of TipA-like multidrug resistance regulators"/>
    <property type="match status" value="1"/>
</dbReference>
<dbReference type="PROSITE" id="PS50937">
    <property type="entry name" value="HTH_MERR_2"/>
    <property type="match status" value="1"/>
</dbReference>
<keyword evidence="1" id="KW-0805">Transcription regulation</keyword>
<dbReference type="InterPro" id="IPR036244">
    <property type="entry name" value="TipA-like_antibiotic-bd"/>
</dbReference>